<dbReference type="Proteomes" id="UP000649617">
    <property type="component" value="Unassembled WGS sequence"/>
</dbReference>
<name>A0A812XC22_SYMPI</name>
<protein>
    <submittedName>
        <fullName evidence="1">SCN11A protein</fullName>
    </submittedName>
</protein>
<evidence type="ECO:0000313" key="1">
    <source>
        <dbReference type="EMBL" id="CAE7721132.1"/>
    </source>
</evidence>
<dbReference type="OrthoDB" id="427224at2759"/>
<reference evidence="1" key="1">
    <citation type="submission" date="2021-02" db="EMBL/GenBank/DDBJ databases">
        <authorList>
            <person name="Dougan E. K."/>
            <person name="Rhodes N."/>
            <person name="Thang M."/>
            <person name="Chan C."/>
        </authorList>
    </citation>
    <scope>NUCLEOTIDE SEQUENCE</scope>
</reference>
<dbReference type="EMBL" id="CAJNIZ010045472">
    <property type="protein sequence ID" value="CAE7721132.1"/>
    <property type="molecule type" value="Genomic_DNA"/>
</dbReference>
<gene>
    <name evidence="1" type="primary">SCN11A</name>
    <name evidence="1" type="ORF">SPIL2461_LOCUS20556</name>
</gene>
<sequence length="397" mass="43866">MSCFGLFSQKSSKTKWFETTTISAAEAEDVVSEASFNSQYSTALPHEPEPESGPGEVQKLFTDTEKQEDKLVAVVVTIGEEMSYDENFREVKPETVPGERVSTYALSVHDAGKLLDLLSGRAAEPGWRELLEDINSVAADSVTFNWECCGACGPHGFGRRRAFGAPSATMQIIGQALQRGFTVMCSDFSLKALLSEWSEALLGPNPFTVLPCQCDHQFQLDFFPEHLKSQDEVPQQLQVVGELCAQEGKAIVSAMSDTIVYTINPRRPQTDAYQLQVLTVVGSWSGSGTVPEAMKCEVQHNGSSKRGVAGHVTLTYPSGGQLVTSMGHWIELTRINTSVESLMQVAAHNFGEEEVYQHRRELSQLRTEAERQVCVQKLSKQMIQKSVPTRMKARTKY</sequence>
<evidence type="ECO:0000313" key="2">
    <source>
        <dbReference type="Proteomes" id="UP000649617"/>
    </source>
</evidence>
<proteinExistence type="predicted"/>
<comment type="caution">
    <text evidence="1">The sequence shown here is derived from an EMBL/GenBank/DDBJ whole genome shotgun (WGS) entry which is preliminary data.</text>
</comment>
<organism evidence="1 2">
    <name type="scientific">Symbiodinium pilosum</name>
    <name type="common">Dinoflagellate</name>
    <dbReference type="NCBI Taxonomy" id="2952"/>
    <lineage>
        <taxon>Eukaryota</taxon>
        <taxon>Sar</taxon>
        <taxon>Alveolata</taxon>
        <taxon>Dinophyceae</taxon>
        <taxon>Suessiales</taxon>
        <taxon>Symbiodiniaceae</taxon>
        <taxon>Symbiodinium</taxon>
    </lineage>
</organism>
<accession>A0A812XC22</accession>
<dbReference type="AlphaFoldDB" id="A0A812XC22"/>
<keyword evidence="2" id="KW-1185">Reference proteome</keyword>